<feature type="compositionally biased region" description="Basic and acidic residues" evidence="1">
    <location>
        <begin position="413"/>
        <end position="422"/>
    </location>
</feature>
<accession>A0ABU0D4L1</accession>
<evidence type="ECO:0000313" key="3">
    <source>
        <dbReference type="Proteomes" id="UP001232343"/>
    </source>
</evidence>
<sequence>MRLWPFGKSEKRSEELTPQVDDVLLKALLGNTTITSKEALTIPVVSACVGIISDTVASLPIMLYKSENRKVTEIKDDARIFLLNDETKDTLDGFQFKKALIVDYLLNGAGYAFINRYRNTIESLHYVEHTNVSIQKNTDPIFKDYDILVHGAMYRDFEFLKLTRKTTDGITGMGIIEENNKVFSVAYNSLVFEDTLVKTGGNKKGFLKALNRLSKEAIEELKLAWKNLYKNNDENVVILNNGMEFQEAANTSVEMQLNENKKTNSAEICKIFVVPESILDGTASDEVYNNWIKVCILPILIALQTALNKDLLLPSEKGSFYFAFDTKELLKGDIEKRFKAYEIAIKNKIFGINEVRYLEDAEPIKAFEDLIVLGLNDVLYNIKTGAVYTPNTDKSSNMNNSSKTLEGGEEDENRNPREPSIT</sequence>
<feature type="compositionally biased region" description="Polar residues" evidence="1">
    <location>
        <begin position="391"/>
        <end position="404"/>
    </location>
</feature>
<dbReference type="InterPro" id="IPR006427">
    <property type="entry name" value="Portal_HK97"/>
</dbReference>
<dbReference type="EMBL" id="JAUSUO010000004">
    <property type="protein sequence ID" value="MDQ0343303.1"/>
    <property type="molecule type" value="Genomic_DNA"/>
</dbReference>
<organism evidence="2 3">
    <name type="scientific">Lederbergia wuyishanensis</name>
    <dbReference type="NCBI Taxonomy" id="1347903"/>
    <lineage>
        <taxon>Bacteria</taxon>
        <taxon>Bacillati</taxon>
        <taxon>Bacillota</taxon>
        <taxon>Bacilli</taxon>
        <taxon>Bacillales</taxon>
        <taxon>Bacillaceae</taxon>
        <taxon>Lederbergia</taxon>
    </lineage>
</organism>
<feature type="region of interest" description="Disordered" evidence="1">
    <location>
        <begin position="391"/>
        <end position="422"/>
    </location>
</feature>
<dbReference type="RefSeq" id="WP_244681713.1">
    <property type="nucleotide sequence ID" value="NZ_JALIRM010000008.1"/>
</dbReference>
<protein>
    <submittedName>
        <fullName evidence="2">HK97 family phage portal protein</fullName>
    </submittedName>
</protein>
<dbReference type="Proteomes" id="UP001232343">
    <property type="component" value="Unassembled WGS sequence"/>
</dbReference>
<proteinExistence type="predicted"/>
<dbReference type="InterPro" id="IPR006944">
    <property type="entry name" value="Phage/GTA_portal"/>
</dbReference>
<dbReference type="NCBIfam" id="TIGR01537">
    <property type="entry name" value="portal_HK97"/>
    <property type="match status" value="1"/>
</dbReference>
<name>A0ABU0D4L1_9BACI</name>
<reference evidence="2 3" key="1">
    <citation type="submission" date="2023-07" db="EMBL/GenBank/DDBJ databases">
        <title>Genomic Encyclopedia of Type Strains, Phase IV (KMG-IV): sequencing the most valuable type-strain genomes for metagenomic binning, comparative biology and taxonomic classification.</title>
        <authorList>
            <person name="Goeker M."/>
        </authorList>
    </citation>
    <scope>NUCLEOTIDE SEQUENCE [LARGE SCALE GENOMIC DNA]</scope>
    <source>
        <strain evidence="2 3">DSM 27848</strain>
    </source>
</reference>
<evidence type="ECO:0000256" key="1">
    <source>
        <dbReference type="SAM" id="MobiDB-lite"/>
    </source>
</evidence>
<evidence type="ECO:0000313" key="2">
    <source>
        <dbReference type="EMBL" id="MDQ0343303.1"/>
    </source>
</evidence>
<comment type="caution">
    <text evidence="2">The sequence shown here is derived from an EMBL/GenBank/DDBJ whole genome shotgun (WGS) entry which is preliminary data.</text>
</comment>
<dbReference type="Pfam" id="PF04860">
    <property type="entry name" value="Phage_portal"/>
    <property type="match status" value="1"/>
</dbReference>
<gene>
    <name evidence="2" type="ORF">J2S14_002117</name>
</gene>
<keyword evidence="3" id="KW-1185">Reference proteome</keyword>